<keyword evidence="2" id="KW-0472">Membrane</keyword>
<protein>
    <submittedName>
        <fullName evidence="3">Predicted protein</fullName>
    </submittedName>
</protein>
<accession>F2DUG1</accession>
<organism evidence="3">
    <name type="scientific">Hordeum vulgare subsp. vulgare</name>
    <name type="common">Domesticated barley</name>
    <dbReference type="NCBI Taxonomy" id="112509"/>
    <lineage>
        <taxon>Eukaryota</taxon>
        <taxon>Viridiplantae</taxon>
        <taxon>Streptophyta</taxon>
        <taxon>Embryophyta</taxon>
        <taxon>Tracheophyta</taxon>
        <taxon>Spermatophyta</taxon>
        <taxon>Magnoliopsida</taxon>
        <taxon>Liliopsida</taxon>
        <taxon>Poales</taxon>
        <taxon>Poaceae</taxon>
        <taxon>BOP clade</taxon>
        <taxon>Pooideae</taxon>
        <taxon>Triticodae</taxon>
        <taxon>Triticeae</taxon>
        <taxon>Hordeinae</taxon>
        <taxon>Hordeum</taxon>
    </lineage>
</organism>
<keyword evidence="2" id="KW-0812">Transmembrane</keyword>
<dbReference type="PANTHER" id="PTHR31170">
    <property type="entry name" value="BNAC04G53230D PROTEIN"/>
    <property type="match status" value="1"/>
</dbReference>
<keyword evidence="2" id="KW-1133">Transmembrane helix</keyword>
<dbReference type="OrthoDB" id="605154at2759"/>
<dbReference type="EMBL" id="AK367529">
    <property type="protein sequence ID" value="BAJ98732.1"/>
    <property type="molecule type" value="mRNA"/>
</dbReference>
<feature type="region of interest" description="Disordered" evidence="1">
    <location>
        <begin position="1"/>
        <end position="20"/>
    </location>
</feature>
<sequence length="510" mass="56596">MDQQQQGQSSNPGSYGLGTSPLANELRDKLTILNSSQEQFGDIIIAKVRHLTRNVDNSEYDPDYVSIGPYHYPRPLNKNLHLSLEHDKLASLDKILSAAKPGVNMEVYVNELTRLELKARGCYANSFDDMTSEQFVRMLLLDGCYILCRLVELQAQPRNHMASPSWCTASNASFGSLPGSPASGAIITSLSVSTANGAGITSPSASISRHVEALEVVRDVFYLAENQIPFFVIEKIGDLTALDGWDHAIDGIAEYALNLMRMQSYAMAAPIMVPPIPAVPGNLLHLLHMHLKPVAVPSPGSYHGSVSVGRWRTATEYNWAGMKFKSQSMSGNGDVRCILDVKLDRGGSTLEVPCLEIDNETWRLLRNLMELEQRNGETVGTHVTAYCVFMSQMACTAKDVELLSRKCVIKHNHRNNDEVAECFGDLCKGILFNPNNKATNYLWETCLKLDMRSRSRSHIRQVYFRRSMVWLGQKYFSNPWLLIGLLAGITGLVCAVVQAVYTVLSYKAQG</sequence>
<dbReference type="KEGG" id="hvg:123431034"/>
<dbReference type="AlphaFoldDB" id="F2DUG1"/>
<dbReference type="RefSeq" id="XP_044970787.1">
    <property type="nucleotide sequence ID" value="XM_045114852.1"/>
</dbReference>
<feature type="compositionally biased region" description="Low complexity" evidence="1">
    <location>
        <begin position="1"/>
        <end position="14"/>
    </location>
</feature>
<feature type="transmembrane region" description="Helical" evidence="2">
    <location>
        <begin position="480"/>
        <end position="504"/>
    </location>
</feature>
<proteinExistence type="evidence at transcript level"/>
<evidence type="ECO:0000313" key="3">
    <source>
        <dbReference type="EMBL" id="BAJ98732.1"/>
    </source>
</evidence>
<name>F2DUG1_HORVV</name>
<evidence type="ECO:0000256" key="1">
    <source>
        <dbReference type="SAM" id="MobiDB-lite"/>
    </source>
</evidence>
<dbReference type="Pfam" id="PF03140">
    <property type="entry name" value="DUF247"/>
    <property type="match status" value="1"/>
</dbReference>
<dbReference type="InterPro" id="IPR004158">
    <property type="entry name" value="DUF247_pln"/>
</dbReference>
<reference evidence="3" key="1">
    <citation type="journal article" date="2011" name="Plant Physiol.">
        <title>Comprehensive sequence analysis of 24,783 barley full-length cDNAs derived from 12 clone libraries.</title>
        <authorList>
            <person name="Matsumoto T."/>
            <person name="Tanaka T."/>
            <person name="Sakai H."/>
            <person name="Amano N."/>
            <person name="Kanamori H."/>
            <person name="Kurita K."/>
            <person name="Kikuta A."/>
            <person name="Kamiya K."/>
            <person name="Yamamoto M."/>
            <person name="Ikawa H."/>
            <person name="Fujii N."/>
            <person name="Hori K."/>
            <person name="Itoh T."/>
            <person name="Sato K."/>
        </authorList>
    </citation>
    <scope>NUCLEOTIDE SEQUENCE</scope>
    <source>
        <tissue evidence="3">Shoot and root</tissue>
    </source>
</reference>
<dbReference type="GeneID" id="123431034"/>
<evidence type="ECO:0000256" key="2">
    <source>
        <dbReference type="SAM" id="Phobius"/>
    </source>
</evidence>
<dbReference type="PANTHER" id="PTHR31170:SF18">
    <property type="entry name" value="(WILD MALAYSIAN BANANA) HYPOTHETICAL PROTEIN"/>
    <property type="match status" value="1"/>
</dbReference>